<reference evidence="9 10" key="1">
    <citation type="journal article" date="2018" name="Nat. Biotechnol.">
        <title>A standardized bacterial taxonomy based on genome phylogeny substantially revises the tree of life.</title>
        <authorList>
            <person name="Parks D.H."/>
            <person name="Chuvochina M."/>
            <person name="Waite D.W."/>
            <person name="Rinke C."/>
            <person name="Skarshewski A."/>
            <person name="Chaumeil P.A."/>
            <person name="Hugenholtz P."/>
        </authorList>
    </citation>
    <scope>NUCLEOTIDE SEQUENCE [LARGE SCALE GENOMIC DNA]</scope>
    <source>
        <strain evidence="9">UBA9375</strain>
    </source>
</reference>
<keyword evidence="7 8" id="KW-0472">Membrane</keyword>
<comment type="caution">
    <text evidence="9">The sequence shown here is derived from an EMBL/GenBank/DDBJ whole genome shotgun (WGS) entry which is preliminary data.</text>
</comment>
<evidence type="ECO:0000256" key="8">
    <source>
        <dbReference type="SAM" id="Phobius"/>
    </source>
</evidence>
<feature type="transmembrane region" description="Helical" evidence="8">
    <location>
        <begin position="389"/>
        <end position="407"/>
    </location>
</feature>
<name>A0A3D3R498_9PLAN</name>
<dbReference type="EMBL" id="DQAY01000068">
    <property type="protein sequence ID" value="HCO23694.1"/>
    <property type="molecule type" value="Genomic_DNA"/>
</dbReference>
<evidence type="ECO:0000256" key="3">
    <source>
        <dbReference type="ARBA" id="ARBA00022676"/>
    </source>
</evidence>
<evidence type="ECO:0000256" key="7">
    <source>
        <dbReference type="ARBA" id="ARBA00023136"/>
    </source>
</evidence>
<accession>A0A3D3R498</accession>
<keyword evidence="2" id="KW-1003">Cell membrane</keyword>
<feature type="transmembrane region" description="Helical" evidence="8">
    <location>
        <begin position="333"/>
        <end position="353"/>
    </location>
</feature>
<feature type="transmembrane region" description="Helical" evidence="8">
    <location>
        <begin position="308"/>
        <end position="326"/>
    </location>
</feature>
<evidence type="ECO:0000256" key="5">
    <source>
        <dbReference type="ARBA" id="ARBA00022692"/>
    </source>
</evidence>
<keyword evidence="6 8" id="KW-1133">Transmembrane helix</keyword>
<evidence type="ECO:0000256" key="2">
    <source>
        <dbReference type="ARBA" id="ARBA00022475"/>
    </source>
</evidence>
<evidence type="ECO:0000256" key="1">
    <source>
        <dbReference type="ARBA" id="ARBA00004651"/>
    </source>
</evidence>
<keyword evidence="4" id="KW-0808">Transferase</keyword>
<protein>
    <recommendedName>
        <fullName evidence="11">Tetratricopeptide repeat protein</fullName>
    </recommendedName>
</protein>
<comment type="subcellular location">
    <subcellularLocation>
        <location evidence="1">Cell membrane</location>
        <topology evidence="1">Multi-pass membrane protein</topology>
    </subcellularLocation>
</comment>
<evidence type="ECO:0000313" key="9">
    <source>
        <dbReference type="EMBL" id="HCO23694.1"/>
    </source>
</evidence>
<evidence type="ECO:0000313" key="10">
    <source>
        <dbReference type="Proteomes" id="UP000263642"/>
    </source>
</evidence>
<dbReference type="GO" id="GO:0005886">
    <property type="term" value="C:plasma membrane"/>
    <property type="evidence" value="ECO:0007669"/>
    <property type="project" value="UniProtKB-SubCell"/>
</dbReference>
<evidence type="ECO:0000256" key="6">
    <source>
        <dbReference type="ARBA" id="ARBA00022989"/>
    </source>
</evidence>
<dbReference type="InterPro" id="IPR050297">
    <property type="entry name" value="LipidA_mod_glycosyltrf_83"/>
</dbReference>
<dbReference type="Proteomes" id="UP000263642">
    <property type="component" value="Unassembled WGS sequence"/>
</dbReference>
<feature type="transmembrane region" description="Helical" evidence="8">
    <location>
        <begin position="183"/>
        <end position="210"/>
    </location>
</feature>
<organism evidence="9 10">
    <name type="scientific">Gimesia maris</name>
    <dbReference type="NCBI Taxonomy" id="122"/>
    <lineage>
        <taxon>Bacteria</taxon>
        <taxon>Pseudomonadati</taxon>
        <taxon>Planctomycetota</taxon>
        <taxon>Planctomycetia</taxon>
        <taxon>Planctomycetales</taxon>
        <taxon>Planctomycetaceae</taxon>
        <taxon>Gimesia</taxon>
    </lineage>
</organism>
<dbReference type="Gene3D" id="1.25.40.10">
    <property type="entry name" value="Tetratricopeptide repeat domain"/>
    <property type="match status" value="2"/>
</dbReference>
<proteinExistence type="predicted"/>
<feature type="transmembrane region" description="Helical" evidence="8">
    <location>
        <begin position="78"/>
        <end position="109"/>
    </location>
</feature>
<evidence type="ECO:0000256" key="4">
    <source>
        <dbReference type="ARBA" id="ARBA00022679"/>
    </source>
</evidence>
<dbReference type="InterPro" id="IPR011990">
    <property type="entry name" value="TPR-like_helical_dom_sf"/>
</dbReference>
<dbReference type="Pfam" id="PF13428">
    <property type="entry name" value="TPR_14"/>
    <property type="match status" value="1"/>
</dbReference>
<dbReference type="AlphaFoldDB" id="A0A3D3R498"/>
<feature type="transmembrane region" description="Helical" evidence="8">
    <location>
        <begin position="12"/>
        <end position="31"/>
    </location>
</feature>
<dbReference type="PANTHER" id="PTHR33908">
    <property type="entry name" value="MANNOSYLTRANSFERASE YKCB-RELATED"/>
    <property type="match status" value="1"/>
</dbReference>
<keyword evidence="3" id="KW-0328">Glycosyltransferase</keyword>
<feature type="transmembrane region" description="Helical" evidence="8">
    <location>
        <begin position="216"/>
        <end position="236"/>
    </location>
</feature>
<dbReference type="SUPFAM" id="SSF48452">
    <property type="entry name" value="TPR-like"/>
    <property type="match status" value="2"/>
</dbReference>
<sequence>MKWERFTKQILSQKLIMAIVIVFAILCSARLTETLMYNPDSADYVIMARGLINDFEYRQIYSPGEPYFTLRPPGLSLLLIPAALIAPYDVIMAKVTVLITAVCMLVLFYGLMCRLEISIAESSLEQTDRIHWPQLLLTFIFATNPYVLLYSTLMMSEVPFIACTLAILYLIARDSEMISKRNLLLLTCLLMFLPLLRTIGISLVVALGIWSVTNRKRWPCLISVFCSLAVTGAWMIRNSAHQSVSYSSVLANEFEKVGVLGMLVSMVNRVLAHFVGLCQKLFPGMPGEFPEYERLVLNENYVLPGSELLYLLVSLILISLAVYGMLKRWDRGGAVSFYYLLLTFMMLAVWPWLQLRFTLPLIPVLLAFLPSGMKALGSSAKPFAVQGKRVLAGALVFGCVIMGITQIRTDLRLIYANQKMISMGESFYETEFPGANFSNFVAAGNWIQKNSEPTDRVMTRRADAAISAHRYQQAAYLEKLSIEQLHQQIQSFSAKYLVCYSRNYVGAFKWYLLDSDPVYRLTPVYSQRGGMVIEVQPNYEGTVRHQYWRAEESMEIARRAYEKNPDQLSCQIDYLEQLQAVQKFDEAIQLIQELQKKQIEDIRVVCLLGWSYVGVKEYESALVEFKRASLMPNSKLHRNNIQRGYDHAQNMLKQKAGPDETEEDNGPAKMLLIAENYWRLARFEHAMKYVQKVLDSQDATKQDRDTAHVLEARLHLLNGRPEQALAALKNISDPENEAAVTLQTLIEQEQYFNKFFKGQSRSEEFQNQQLDSETRDSILKLAAIYESEGVPGKALRLLERAHALDPDQVEIRKQLAKYQLFYNMLSQAEENYLVLQQLSPDDQDVQDSLSKIEQLKITPRF</sequence>
<keyword evidence="5 8" id="KW-0812">Transmembrane</keyword>
<feature type="transmembrane region" description="Helical" evidence="8">
    <location>
        <begin position="359"/>
        <end position="377"/>
    </location>
</feature>
<feature type="transmembrane region" description="Helical" evidence="8">
    <location>
        <begin position="153"/>
        <end position="171"/>
    </location>
</feature>
<dbReference type="GO" id="GO:0009103">
    <property type="term" value="P:lipopolysaccharide biosynthetic process"/>
    <property type="evidence" value="ECO:0007669"/>
    <property type="project" value="UniProtKB-ARBA"/>
</dbReference>
<gene>
    <name evidence="9" type="ORF">DIT97_11785</name>
</gene>
<dbReference type="GO" id="GO:0016763">
    <property type="term" value="F:pentosyltransferase activity"/>
    <property type="evidence" value="ECO:0007669"/>
    <property type="project" value="TreeGrafter"/>
</dbReference>
<dbReference type="PANTHER" id="PTHR33908:SF11">
    <property type="entry name" value="MEMBRANE PROTEIN"/>
    <property type="match status" value="1"/>
</dbReference>
<evidence type="ECO:0008006" key="11">
    <source>
        <dbReference type="Google" id="ProtNLM"/>
    </source>
</evidence>